<evidence type="ECO:0000313" key="1">
    <source>
        <dbReference type="Proteomes" id="UP000095287"/>
    </source>
</evidence>
<dbReference type="AlphaFoldDB" id="A0A1I8AFN9"/>
<name>A0A1I8AFN9_9BILA</name>
<accession>A0A1I8AFN9</accession>
<organism evidence="1 2">
    <name type="scientific">Steinernema glaseri</name>
    <dbReference type="NCBI Taxonomy" id="37863"/>
    <lineage>
        <taxon>Eukaryota</taxon>
        <taxon>Metazoa</taxon>
        <taxon>Ecdysozoa</taxon>
        <taxon>Nematoda</taxon>
        <taxon>Chromadorea</taxon>
        <taxon>Rhabditida</taxon>
        <taxon>Tylenchina</taxon>
        <taxon>Panagrolaimomorpha</taxon>
        <taxon>Strongyloidoidea</taxon>
        <taxon>Steinernematidae</taxon>
        <taxon>Steinernema</taxon>
    </lineage>
</organism>
<dbReference type="Proteomes" id="UP000095287">
    <property type="component" value="Unplaced"/>
</dbReference>
<proteinExistence type="predicted"/>
<dbReference type="WBParaSite" id="L893_g5475.t1">
    <property type="protein sequence ID" value="L893_g5475.t1"/>
    <property type="gene ID" value="L893_g5475"/>
</dbReference>
<protein>
    <submittedName>
        <fullName evidence="2">Cyclic nucleotide-binding domain-containing protein</fullName>
    </submittedName>
</protein>
<sequence>MLARGHGVKVSRTDPNNHSKVVLVGMEDRHSLFLISRKGFLDLSTIIPHFLDSSASSFPFLPHRSTEFLPYWKKASKILMLPTEEFQDMMLTCFTINAFQLISIFKQIFEHISSFLHPLKPLFTIRNSLFSLRKSHATNFCTTSLGADVPPLAFCMINRRIRPRRVDSRGTSSRFLPLTSSAPLWHSLKKLEFAFCPRRKLPFLSKCSSEINLRIVPDIHSLVFRHRRRRRHERVCASISCAEKQTKQLRLVCVFLAGTFRTCSFADVEPMAGSIWNTEVTKERRTLDSTRKKLVLLRYELLLICFVGDVLKGCP</sequence>
<reference evidence="2" key="1">
    <citation type="submission" date="2016-11" db="UniProtKB">
        <authorList>
            <consortium name="WormBaseParasite"/>
        </authorList>
    </citation>
    <scope>IDENTIFICATION</scope>
</reference>
<evidence type="ECO:0000313" key="2">
    <source>
        <dbReference type="WBParaSite" id="L893_g5475.t1"/>
    </source>
</evidence>
<keyword evidence="1" id="KW-1185">Reference proteome</keyword>